<dbReference type="PANTHER" id="PTHR30164">
    <property type="entry name" value="MTFA PEPTIDASE"/>
    <property type="match status" value="1"/>
</dbReference>
<dbReference type="PANTHER" id="PTHR30164:SF2">
    <property type="entry name" value="PROTEIN MTFA"/>
    <property type="match status" value="1"/>
</dbReference>
<dbReference type="SUPFAM" id="SSF55486">
    <property type="entry name" value="Metalloproteases ('zincins'), catalytic domain"/>
    <property type="match status" value="1"/>
</dbReference>
<dbReference type="EMBL" id="NRRV01000049">
    <property type="protein sequence ID" value="MBK1632482.1"/>
    <property type="molecule type" value="Genomic_DNA"/>
</dbReference>
<name>A0ABS1CKM4_9GAMM</name>
<dbReference type="CDD" id="cd20169">
    <property type="entry name" value="Peptidase_M90_mtfA"/>
    <property type="match status" value="1"/>
</dbReference>
<evidence type="ECO:0000313" key="1">
    <source>
        <dbReference type="EMBL" id="MBK1632482.1"/>
    </source>
</evidence>
<evidence type="ECO:0000313" key="2">
    <source>
        <dbReference type="Proteomes" id="UP000748752"/>
    </source>
</evidence>
<comment type="caution">
    <text evidence="1">The sequence shown here is derived from an EMBL/GenBank/DDBJ whole genome shotgun (WGS) entry which is preliminary data.</text>
</comment>
<organism evidence="1 2">
    <name type="scientific">Thiohalocapsa halophila</name>
    <dbReference type="NCBI Taxonomy" id="69359"/>
    <lineage>
        <taxon>Bacteria</taxon>
        <taxon>Pseudomonadati</taxon>
        <taxon>Pseudomonadota</taxon>
        <taxon>Gammaproteobacteria</taxon>
        <taxon>Chromatiales</taxon>
        <taxon>Chromatiaceae</taxon>
        <taxon>Thiohalocapsa</taxon>
    </lineage>
</organism>
<dbReference type="Proteomes" id="UP000748752">
    <property type="component" value="Unassembled WGS sequence"/>
</dbReference>
<proteinExistence type="predicted"/>
<dbReference type="InterPro" id="IPR010384">
    <property type="entry name" value="MtfA_fam"/>
</dbReference>
<dbReference type="Pfam" id="PF06167">
    <property type="entry name" value="Peptidase_M90"/>
    <property type="match status" value="1"/>
</dbReference>
<dbReference type="Gene3D" id="3.40.390.10">
    <property type="entry name" value="Collagenase (Catalytic Domain)"/>
    <property type="match status" value="1"/>
</dbReference>
<accession>A0ABS1CKM4</accession>
<dbReference type="RefSeq" id="WP_200240078.1">
    <property type="nucleotide sequence ID" value="NZ_NRRV01000049.1"/>
</dbReference>
<gene>
    <name evidence="1" type="ORF">CKO31_17390</name>
</gene>
<dbReference type="InterPro" id="IPR024079">
    <property type="entry name" value="MetalloPept_cat_dom_sf"/>
</dbReference>
<evidence type="ECO:0008006" key="3">
    <source>
        <dbReference type="Google" id="ProtNLM"/>
    </source>
</evidence>
<protein>
    <recommendedName>
        <fullName evidence="3">Zinc-dependent peptidase</fullName>
    </recommendedName>
</protein>
<dbReference type="InterPro" id="IPR042252">
    <property type="entry name" value="MtfA_N"/>
</dbReference>
<sequence>MNNPVSRWWRRRRLERAHADIDPALWPDICAGLPLLAGFDAASRQRLIDIAALFLHQKTFEAAGGAELSLRTGMELALQAALPVLELGLDWYRGWHAVIVYPDEFVPAREVMDEDGLVWQDDEPKSGEAWEQGPVILSLTDALAGRERSGYNVVIHELAHKLDLCDGAANGHPPLHRGMDERSWARAMQRAYDDLGRRADAAPDLSVVDPYGATSPAEFFAVVSELFFELPHRLRGVYPEVYAELAAFYRQDPALRLRPVSQPLGS</sequence>
<reference evidence="1 2" key="1">
    <citation type="journal article" date="2020" name="Microorganisms">
        <title>Osmotic Adaptation and Compatible Solute Biosynthesis of Phototrophic Bacteria as Revealed from Genome Analyses.</title>
        <authorList>
            <person name="Imhoff J.F."/>
            <person name="Rahn T."/>
            <person name="Kunzel S."/>
            <person name="Keller A."/>
            <person name="Neulinger S.C."/>
        </authorList>
    </citation>
    <scope>NUCLEOTIDE SEQUENCE [LARGE SCALE GENOMIC DNA]</scope>
    <source>
        <strain evidence="1 2">DSM 6210</strain>
    </source>
</reference>
<dbReference type="Gene3D" id="1.10.472.150">
    <property type="entry name" value="Glucose-regulated metallo-peptidase M90, N-terminal domain"/>
    <property type="match status" value="1"/>
</dbReference>
<keyword evidence="2" id="KW-1185">Reference proteome</keyword>